<dbReference type="InterPro" id="IPR004089">
    <property type="entry name" value="MCPsignal_dom"/>
</dbReference>
<name>A0A1U7IMY0_9CYAN</name>
<proteinExistence type="predicted"/>
<dbReference type="OrthoDB" id="457060at2"/>
<evidence type="ECO:0000259" key="4">
    <source>
        <dbReference type="PROSITE" id="PS50111"/>
    </source>
</evidence>
<dbReference type="SMART" id="SM00283">
    <property type="entry name" value="MA"/>
    <property type="match status" value="1"/>
</dbReference>
<dbReference type="PROSITE" id="PS50111">
    <property type="entry name" value="CHEMOTAXIS_TRANSDUC_2"/>
    <property type="match status" value="1"/>
</dbReference>
<evidence type="ECO:0000256" key="1">
    <source>
        <dbReference type="ARBA" id="ARBA00023224"/>
    </source>
</evidence>
<comment type="caution">
    <text evidence="5">The sequence shown here is derived from an EMBL/GenBank/DDBJ whole genome shotgun (WGS) entry which is preliminary data.</text>
</comment>
<evidence type="ECO:0000256" key="2">
    <source>
        <dbReference type="PROSITE-ProRule" id="PRU00284"/>
    </source>
</evidence>
<feature type="transmembrane region" description="Helical" evidence="3">
    <location>
        <begin position="187"/>
        <end position="210"/>
    </location>
</feature>
<dbReference type="GO" id="GO:0007165">
    <property type="term" value="P:signal transduction"/>
    <property type="evidence" value="ECO:0007669"/>
    <property type="project" value="UniProtKB-KW"/>
</dbReference>
<dbReference type="Gene3D" id="1.10.287.950">
    <property type="entry name" value="Methyl-accepting chemotaxis protein"/>
    <property type="match status" value="1"/>
</dbReference>
<dbReference type="PANTHER" id="PTHR32089:SF112">
    <property type="entry name" value="LYSOZYME-LIKE PROTEIN-RELATED"/>
    <property type="match status" value="1"/>
</dbReference>
<reference evidence="5 6" key="1">
    <citation type="submission" date="2016-11" db="EMBL/GenBank/DDBJ databases">
        <title>Draft Genome Sequences of Nine Cyanobacterial Strains from Diverse Habitats.</title>
        <authorList>
            <person name="Zhu T."/>
            <person name="Hou S."/>
            <person name="Lu X."/>
            <person name="Hess W.R."/>
        </authorList>
    </citation>
    <scope>NUCLEOTIDE SEQUENCE [LARGE SCALE GENOMIC DNA]</scope>
    <source>
        <strain evidence="5 6">IAM M-71</strain>
    </source>
</reference>
<dbReference type="GO" id="GO:0016020">
    <property type="term" value="C:membrane"/>
    <property type="evidence" value="ECO:0007669"/>
    <property type="project" value="InterPro"/>
</dbReference>
<accession>A0A1U7IMY0</accession>
<dbReference type="Pfam" id="PF00015">
    <property type="entry name" value="MCPsignal"/>
    <property type="match status" value="1"/>
</dbReference>
<dbReference type="SUPFAM" id="SSF58104">
    <property type="entry name" value="Methyl-accepting chemotaxis protein (MCP) signaling domain"/>
    <property type="match status" value="1"/>
</dbReference>
<keyword evidence="3" id="KW-0812">Transmembrane</keyword>
<evidence type="ECO:0000313" key="6">
    <source>
        <dbReference type="Proteomes" id="UP000185860"/>
    </source>
</evidence>
<dbReference type="RefSeq" id="WP_073593030.1">
    <property type="nucleotide sequence ID" value="NZ_MRCE01000007.1"/>
</dbReference>
<dbReference type="Pfam" id="PF05227">
    <property type="entry name" value="CHASE3"/>
    <property type="match status" value="1"/>
</dbReference>
<organism evidence="5 6">
    <name type="scientific">[Phormidium ambiguum] IAM M-71</name>
    <dbReference type="NCBI Taxonomy" id="454136"/>
    <lineage>
        <taxon>Bacteria</taxon>
        <taxon>Bacillati</taxon>
        <taxon>Cyanobacteriota</taxon>
        <taxon>Cyanophyceae</taxon>
        <taxon>Oscillatoriophycideae</taxon>
        <taxon>Aerosakkonematales</taxon>
        <taxon>Aerosakkonemataceae</taxon>
        <taxon>Floridanema</taxon>
    </lineage>
</organism>
<dbReference type="PANTHER" id="PTHR32089">
    <property type="entry name" value="METHYL-ACCEPTING CHEMOTAXIS PROTEIN MCPB"/>
    <property type="match status" value="1"/>
</dbReference>
<protein>
    <recommendedName>
        <fullName evidence="4">Methyl-accepting transducer domain-containing protein</fullName>
    </recommendedName>
</protein>
<evidence type="ECO:0000256" key="3">
    <source>
        <dbReference type="SAM" id="Phobius"/>
    </source>
</evidence>
<keyword evidence="1 2" id="KW-0807">Transducer</keyword>
<sequence length="487" mass="52824">MFNFSNLKLRGRILLGYLVPLLLTLGATSAVIVNAKKVEQQGISTEQGWSLVQDSDRLELTLHKRQSMIRAYLLTGENRFLQQYEGSVSDYNKYIQSLERLVQFSTPAQARRLEELKKLGEEIYQANLAISRLVKPGNSNGATILFSKGKILPLIDKATLILRDLNHTEDKLQEQREKEGASAMRSLVFTAIFGTVAAIVMALLIGSWLASRITQQVNEIANNIASSSREIAVTVEQQERTAIQQSSSVNETTTTMDQLNVSAQQSAQQAQTAATGAQQVLSLAGEGNQVVNRTLDNMLMLTSRINTLAEQMSLLNEQTSQIGSISGLVADLANQTNMLALNAAVEAVRAGEHGKGFGVVASEIRKLADQSKKSAEKINLLVNGIQSALNSTIILTDESTKATFQGTQITEQTAELFNQVIAAINEVTGSVQQISINAKQQAMAVQQVVTAMNILNTAARDNASGISQTKVSTHQLNEAAQNLKAVV</sequence>
<dbReference type="InterPro" id="IPR007891">
    <property type="entry name" value="CHASE3"/>
</dbReference>
<dbReference type="EMBL" id="MRCE01000007">
    <property type="protein sequence ID" value="OKH38620.1"/>
    <property type="molecule type" value="Genomic_DNA"/>
</dbReference>
<dbReference type="STRING" id="454136.NIES2119_08450"/>
<dbReference type="Proteomes" id="UP000185860">
    <property type="component" value="Unassembled WGS sequence"/>
</dbReference>
<gene>
    <name evidence="5" type="ORF">NIES2119_08450</name>
</gene>
<feature type="domain" description="Methyl-accepting transducer" evidence="4">
    <location>
        <begin position="220"/>
        <end position="456"/>
    </location>
</feature>
<evidence type="ECO:0000313" key="5">
    <source>
        <dbReference type="EMBL" id="OKH38620.1"/>
    </source>
</evidence>
<keyword evidence="3" id="KW-0472">Membrane</keyword>
<keyword evidence="3" id="KW-1133">Transmembrane helix</keyword>
<dbReference type="AlphaFoldDB" id="A0A1U7IMY0"/>